<dbReference type="AlphaFoldDB" id="A0AAJ2SDB4"/>
<proteinExistence type="predicted"/>
<evidence type="ECO:0000256" key="1">
    <source>
        <dbReference type="SAM" id="Phobius"/>
    </source>
</evidence>
<evidence type="ECO:0000313" key="5">
    <source>
        <dbReference type="Proteomes" id="UP001270053"/>
    </source>
</evidence>
<keyword evidence="1" id="KW-0812">Transmembrane</keyword>
<keyword evidence="2" id="KW-0732">Signal</keyword>
<evidence type="ECO:0000313" key="6">
    <source>
        <dbReference type="Proteomes" id="UP001278738"/>
    </source>
</evidence>
<keyword evidence="6" id="KW-1185">Reference proteome</keyword>
<name>A0AAJ2SDB4_9FLAO</name>
<keyword evidence="1" id="KW-0472">Membrane</keyword>
<dbReference type="Proteomes" id="UP001270053">
    <property type="component" value="Unassembled WGS sequence"/>
</dbReference>
<feature type="signal peptide" evidence="2">
    <location>
        <begin position="1"/>
        <end position="34"/>
    </location>
</feature>
<dbReference type="Proteomes" id="UP001278738">
    <property type="component" value="Unassembled WGS sequence"/>
</dbReference>
<dbReference type="EMBL" id="JAWXVH010000009">
    <property type="protein sequence ID" value="MDX6187054.1"/>
    <property type="molecule type" value="Genomic_DNA"/>
</dbReference>
<evidence type="ECO:0000256" key="2">
    <source>
        <dbReference type="SAM" id="SignalP"/>
    </source>
</evidence>
<accession>A0AAJ2SDB4</accession>
<feature type="chain" id="PRO_5042550130" description="Adenylosuccinate synthetase" evidence="2">
    <location>
        <begin position="35"/>
        <end position="89"/>
    </location>
</feature>
<dbReference type="EMBL" id="JAWXVG010000008">
    <property type="protein sequence ID" value="MDX6183544.1"/>
    <property type="molecule type" value="Genomic_DNA"/>
</dbReference>
<sequence length="89" mass="10078">MRTKNKNRFQVLSFKFQKLFFGICIFLFAISSNAQCAMCRASLAGDSNVKKAEAVNDGILYLMAIPYLLVAVIGVLIYRMYQSKKKKAE</sequence>
<keyword evidence="1" id="KW-1133">Transmembrane helix</keyword>
<dbReference type="RefSeq" id="WP_229976075.1">
    <property type="nucleotide sequence ID" value="NZ_CP087133.1"/>
</dbReference>
<evidence type="ECO:0000313" key="4">
    <source>
        <dbReference type="EMBL" id="MDX6187054.1"/>
    </source>
</evidence>
<feature type="transmembrane region" description="Helical" evidence="1">
    <location>
        <begin position="60"/>
        <end position="81"/>
    </location>
</feature>
<reference evidence="4 6" key="1">
    <citation type="submission" date="2023-11" db="EMBL/GenBank/DDBJ databases">
        <title>Unpublished Manusciprt.</title>
        <authorList>
            <person name="Saticioglu I.B."/>
            <person name="Ay H."/>
            <person name="Ajmi N."/>
            <person name="Altun S."/>
            <person name="Duman M."/>
        </authorList>
    </citation>
    <scope>NUCLEOTIDE SEQUENCE</scope>
    <source>
        <strain evidence="3 6">Fl-33</strain>
        <strain evidence="4">Fl-77</strain>
    </source>
</reference>
<evidence type="ECO:0000313" key="3">
    <source>
        <dbReference type="EMBL" id="MDX6183544.1"/>
    </source>
</evidence>
<protein>
    <recommendedName>
        <fullName evidence="7">Adenylosuccinate synthetase</fullName>
    </recommendedName>
</protein>
<evidence type="ECO:0008006" key="7">
    <source>
        <dbReference type="Google" id="ProtNLM"/>
    </source>
</evidence>
<organism evidence="4 5">
    <name type="scientific">Flavobacterium flavipigmentatum</name>
    <dbReference type="NCBI Taxonomy" id="2893884"/>
    <lineage>
        <taxon>Bacteria</taxon>
        <taxon>Pseudomonadati</taxon>
        <taxon>Bacteroidota</taxon>
        <taxon>Flavobacteriia</taxon>
        <taxon>Flavobacteriales</taxon>
        <taxon>Flavobacteriaceae</taxon>
        <taxon>Flavobacterium</taxon>
    </lineage>
</organism>
<comment type="caution">
    <text evidence="4">The sequence shown here is derived from an EMBL/GenBank/DDBJ whole genome shotgun (WGS) entry which is preliminary data.</text>
</comment>
<gene>
    <name evidence="3" type="ORF">SGQ18_15380</name>
    <name evidence="4" type="ORF">SGQ44_14915</name>
</gene>